<dbReference type="InterPro" id="IPR008927">
    <property type="entry name" value="6-PGluconate_DH-like_C_sf"/>
</dbReference>
<accession>A0A562UQH1</accession>
<dbReference type="GO" id="GO:0050661">
    <property type="term" value="F:NADP binding"/>
    <property type="evidence" value="ECO:0007669"/>
    <property type="project" value="InterPro"/>
</dbReference>
<dbReference type="Pfam" id="PF03446">
    <property type="entry name" value="NAD_binding_2"/>
    <property type="match status" value="1"/>
</dbReference>
<dbReference type="GO" id="GO:0016491">
    <property type="term" value="F:oxidoreductase activity"/>
    <property type="evidence" value="ECO:0007669"/>
    <property type="project" value="UniProtKB-KW"/>
</dbReference>
<dbReference type="SUPFAM" id="SSF51735">
    <property type="entry name" value="NAD(P)-binding Rossmann-fold domains"/>
    <property type="match status" value="1"/>
</dbReference>
<name>A0A562UQH1_9ACTN</name>
<feature type="domain" description="6-phosphogluconate dehydrogenase NADP-binding" evidence="4">
    <location>
        <begin position="4"/>
        <end position="155"/>
    </location>
</feature>
<dbReference type="PANTHER" id="PTHR43580:SF2">
    <property type="entry name" value="CYTOKINE-LIKE NUCLEAR FACTOR N-PAC"/>
    <property type="match status" value="1"/>
</dbReference>
<dbReference type="InterPro" id="IPR015815">
    <property type="entry name" value="HIBADH-related"/>
</dbReference>
<protein>
    <submittedName>
        <fullName evidence="5">3-hydroxyisobutyrate dehydrogenase</fullName>
    </submittedName>
</protein>
<comment type="caution">
    <text evidence="5">The sequence shown here is derived from an EMBL/GenBank/DDBJ whole genome shotgun (WGS) entry which is preliminary data.</text>
</comment>
<keyword evidence="2" id="KW-0560">Oxidoreductase</keyword>
<proteinExistence type="inferred from homology"/>
<comment type="similarity">
    <text evidence="1">Belongs to the HIBADH-related family.</text>
</comment>
<dbReference type="Proteomes" id="UP000321617">
    <property type="component" value="Unassembled WGS sequence"/>
</dbReference>
<keyword evidence="6" id="KW-1185">Reference proteome</keyword>
<dbReference type="InterPro" id="IPR051265">
    <property type="entry name" value="HIBADH-related_NP60_sf"/>
</dbReference>
<dbReference type="InterPro" id="IPR013328">
    <property type="entry name" value="6PGD_dom2"/>
</dbReference>
<dbReference type="InterPro" id="IPR036291">
    <property type="entry name" value="NAD(P)-bd_dom_sf"/>
</dbReference>
<evidence type="ECO:0000256" key="3">
    <source>
        <dbReference type="PIRSR" id="PIRSR000103-1"/>
    </source>
</evidence>
<dbReference type="EMBL" id="VLLL01000009">
    <property type="protein sequence ID" value="TWJ07872.1"/>
    <property type="molecule type" value="Genomic_DNA"/>
</dbReference>
<sequence length="275" mass="27805">MTHIAVLGMGRMGRAVARRLCESGATVTVWNRTPGRTDTLVAAGARTRPTPAEAASGADLVITMLADRAALASVITGPDGVRDGIDPHALLVEMSTVGPAAVEWLAGRLPATVRLVDAPVMGSVHAVAAGGLTLLAGGEPAPVAEVAERLAALGRVRHCGPSGTGAAMKLVANNAMLTTLTALAETLALADVLGLSEEAVTDLLADGPLAGALRRSVATEADFPIRLAAKDVALGLAVVNQPVTAAVRDRLVSIGADEADVARIVPRIRAAVTTP</sequence>
<dbReference type="PANTHER" id="PTHR43580">
    <property type="entry name" value="OXIDOREDUCTASE GLYR1-RELATED"/>
    <property type="match status" value="1"/>
</dbReference>
<evidence type="ECO:0000256" key="2">
    <source>
        <dbReference type="ARBA" id="ARBA00023002"/>
    </source>
</evidence>
<evidence type="ECO:0000313" key="5">
    <source>
        <dbReference type="EMBL" id="TWJ07872.1"/>
    </source>
</evidence>
<feature type="active site" evidence="3">
    <location>
        <position position="169"/>
    </location>
</feature>
<dbReference type="RefSeq" id="WP_158645702.1">
    <property type="nucleotide sequence ID" value="NZ_BAABIJ010000005.1"/>
</dbReference>
<dbReference type="Gene3D" id="3.40.50.720">
    <property type="entry name" value="NAD(P)-binding Rossmann-like Domain"/>
    <property type="match status" value="1"/>
</dbReference>
<evidence type="ECO:0000256" key="1">
    <source>
        <dbReference type="ARBA" id="ARBA00009080"/>
    </source>
</evidence>
<dbReference type="OrthoDB" id="9135493at2"/>
<evidence type="ECO:0000313" key="6">
    <source>
        <dbReference type="Proteomes" id="UP000321617"/>
    </source>
</evidence>
<gene>
    <name evidence="5" type="ORF">LX16_4653</name>
</gene>
<dbReference type="Gene3D" id="1.10.1040.10">
    <property type="entry name" value="N-(1-d-carboxylethyl)-l-norvaline Dehydrogenase, domain 2"/>
    <property type="match status" value="1"/>
</dbReference>
<dbReference type="InterPro" id="IPR006115">
    <property type="entry name" value="6PGDH_NADP-bd"/>
</dbReference>
<reference evidence="5 6" key="1">
    <citation type="journal article" date="2013" name="Stand. Genomic Sci.">
        <title>Genomic Encyclopedia of Type Strains, Phase I: The one thousand microbial genomes (KMG-I) project.</title>
        <authorList>
            <person name="Kyrpides N.C."/>
            <person name="Woyke T."/>
            <person name="Eisen J.A."/>
            <person name="Garrity G."/>
            <person name="Lilburn T.G."/>
            <person name="Beck B.J."/>
            <person name="Whitman W.B."/>
            <person name="Hugenholtz P."/>
            <person name="Klenk H.P."/>
        </authorList>
    </citation>
    <scope>NUCLEOTIDE SEQUENCE [LARGE SCALE GENOMIC DNA]</scope>
    <source>
        <strain evidence="5 6">DSM 45044</strain>
    </source>
</reference>
<dbReference type="PIRSF" id="PIRSF000103">
    <property type="entry name" value="HIBADH"/>
    <property type="match status" value="1"/>
</dbReference>
<organism evidence="5 6">
    <name type="scientific">Stackebrandtia albiflava</name>
    <dbReference type="NCBI Taxonomy" id="406432"/>
    <lineage>
        <taxon>Bacteria</taxon>
        <taxon>Bacillati</taxon>
        <taxon>Actinomycetota</taxon>
        <taxon>Actinomycetes</taxon>
        <taxon>Glycomycetales</taxon>
        <taxon>Glycomycetaceae</taxon>
        <taxon>Stackebrandtia</taxon>
    </lineage>
</organism>
<dbReference type="AlphaFoldDB" id="A0A562UQH1"/>
<evidence type="ECO:0000259" key="4">
    <source>
        <dbReference type="Pfam" id="PF03446"/>
    </source>
</evidence>
<dbReference type="SUPFAM" id="SSF48179">
    <property type="entry name" value="6-phosphogluconate dehydrogenase C-terminal domain-like"/>
    <property type="match status" value="1"/>
</dbReference>